<comment type="similarity">
    <text evidence="3 9">Belongs to the CobD/CbiB family.</text>
</comment>
<keyword evidence="6 9" id="KW-0812">Transmembrane</keyword>
<feature type="transmembrane region" description="Helical" evidence="9">
    <location>
        <begin position="52"/>
        <end position="73"/>
    </location>
</feature>
<evidence type="ECO:0000256" key="9">
    <source>
        <dbReference type="HAMAP-Rule" id="MF_00024"/>
    </source>
</evidence>
<evidence type="ECO:0000256" key="4">
    <source>
        <dbReference type="ARBA" id="ARBA00022475"/>
    </source>
</evidence>
<evidence type="ECO:0000256" key="2">
    <source>
        <dbReference type="ARBA" id="ARBA00004953"/>
    </source>
</evidence>
<comment type="pathway">
    <text evidence="2 9">Cofactor biosynthesis; adenosylcobalamin biosynthesis.</text>
</comment>
<dbReference type="GO" id="GO:0015420">
    <property type="term" value="F:ABC-type vitamin B12 transporter activity"/>
    <property type="evidence" value="ECO:0007669"/>
    <property type="project" value="UniProtKB-UniRule"/>
</dbReference>
<gene>
    <name evidence="11" type="primary">cbiB</name>
    <name evidence="9" type="synonym">cobD</name>
    <name evidence="11" type="ORF">ON006_15100</name>
</gene>
<evidence type="ECO:0000313" key="11">
    <source>
        <dbReference type="EMBL" id="WAC15261.1"/>
    </source>
</evidence>
<proteinExistence type="inferred from homology"/>
<dbReference type="AlphaFoldDB" id="A0A9E8NHV3"/>
<feature type="transmembrane region" description="Helical" evidence="9">
    <location>
        <begin position="159"/>
        <end position="176"/>
    </location>
</feature>
<name>A0A9E8NHV3_9BACT</name>
<dbReference type="InterPro" id="IPR002491">
    <property type="entry name" value="ABC_transptr_periplasmic_BD"/>
</dbReference>
<evidence type="ECO:0000256" key="6">
    <source>
        <dbReference type="ARBA" id="ARBA00022692"/>
    </source>
</evidence>
<dbReference type="RefSeq" id="WP_244823096.1">
    <property type="nucleotide sequence ID" value="NZ_CP112998.1"/>
</dbReference>
<protein>
    <recommendedName>
        <fullName evidence="9">Cobalamin biosynthesis protein CobD</fullName>
    </recommendedName>
</protein>
<feature type="transmembrane region" description="Helical" evidence="9">
    <location>
        <begin position="80"/>
        <end position="97"/>
    </location>
</feature>
<dbReference type="PROSITE" id="PS50983">
    <property type="entry name" value="FE_B12_PBP"/>
    <property type="match status" value="1"/>
</dbReference>
<dbReference type="GO" id="GO:0048472">
    <property type="term" value="F:threonine-phosphate decarboxylase activity"/>
    <property type="evidence" value="ECO:0007669"/>
    <property type="project" value="InterPro"/>
</dbReference>
<keyword evidence="8 9" id="KW-0472">Membrane</keyword>
<reference evidence="11" key="1">
    <citation type="submission" date="2022-11" db="EMBL/GenBank/DDBJ databases">
        <title>Dyadobacter pollutisoli sp. nov., isolated from plastic dumped soil.</title>
        <authorList>
            <person name="Kim J.M."/>
            <person name="Kim K.R."/>
            <person name="Lee J.K."/>
            <person name="Hao L."/>
            <person name="Jeon C.O."/>
        </authorList>
    </citation>
    <scope>NUCLEOTIDE SEQUENCE</scope>
    <source>
        <strain evidence="11">U1</strain>
    </source>
</reference>
<comment type="function">
    <text evidence="9">Converts cobyric acid to cobinamide by the addition of aminopropanol on the F carboxylic group.</text>
</comment>
<evidence type="ECO:0000259" key="10">
    <source>
        <dbReference type="PROSITE" id="PS50983"/>
    </source>
</evidence>
<dbReference type="Pfam" id="PF01497">
    <property type="entry name" value="Peripla_BP_2"/>
    <property type="match status" value="1"/>
</dbReference>
<dbReference type="PANTHER" id="PTHR34308">
    <property type="entry name" value="COBALAMIN BIOSYNTHESIS PROTEIN CBIB"/>
    <property type="match status" value="1"/>
</dbReference>
<evidence type="ECO:0000256" key="1">
    <source>
        <dbReference type="ARBA" id="ARBA00004651"/>
    </source>
</evidence>
<comment type="caution">
    <text evidence="9">Lacks conserved residue(s) required for the propagation of feature annotation.</text>
</comment>
<dbReference type="GO" id="GO:0005886">
    <property type="term" value="C:plasma membrane"/>
    <property type="evidence" value="ECO:0007669"/>
    <property type="project" value="UniProtKB-SubCell"/>
</dbReference>
<keyword evidence="12" id="KW-1185">Reference proteome</keyword>
<keyword evidence="7 9" id="KW-1133">Transmembrane helix</keyword>
<dbReference type="KEGG" id="dpf:ON006_15100"/>
<organism evidence="11 12">
    <name type="scientific">Dyadobacter pollutisoli</name>
    <dbReference type="NCBI Taxonomy" id="2910158"/>
    <lineage>
        <taxon>Bacteria</taxon>
        <taxon>Pseudomonadati</taxon>
        <taxon>Bacteroidota</taxon>
        <taxon>Cytophagia</taxon>
        <taxon>Cytophagales</taxon>
        <taxon>Spirosomataceae</taxon>
        <taxon>Dyadobacter</taxon>
    </lineage>
</organism>
<evidence type="ECO:0000256" key="8">
    <source>
        <dbReference type="ARBA" id="ARBA00023136"/>
    </source>
</evidence>
<keyword evidence="4 9" id="KW-1003">Cell membrane</keyword>
<dbReference type="GO" id="GO:0009236">
    <property type="term" value="P:cobalamin biosynthetic process"/>
    <property type="evidence" value="ECO:0007669"/>
    <property type="project" value="UniProtKB-UniRule"/>
</dbReference>
<dbReference type="InterPro" id="IPR004485">
    <property type="entry name" value="Cobalamin_biosynth_CobD/CbiB"/>
</dbReference>
<feature type="domain" description="Fe/B12 periplasmic-binding" evidence="10">
    <location>
        <begin position="393"/>
        <end position="668"/>
    </location>
</feature>
<keyword evidence="5 9" id="KW-0169">Cobalamin biosynthesis</keyword>
<dbReference type="HAMAP" id="MF_00024">
    <property type="entry name" value="CobD_CbiB"/>
    <property type="match status" value="1"/>
</dbReference>
<accession>A0A9E8NHV3</accession>
<feature type="transmembrane region" description="Helical" evidence="9">
    <location>
        <begin position="294"/>
        <end position="317"/>
    </location>
</feature>
<dbReference type="NCBIfam" id="TIGR00380">
    <property type="entry name" value="cobal_cbiB"/>
    <property type="match status" value="1"/>
</dbReference>
<dbReference type="EMBL" id="CP112998">
    <property type="protein sequence ID" value="WAC15261.1"/>
    <property type="molecule type" value="Genomic_DNA"/>
</dbReference>
<dbReference type="PANTHER" id="PTHR34308:SF1">
    <property type="entry name" value="COBALAMIN BIOSYNTHESIS PROTEIN CBIB"/>
    <property type="match status" value="1"/>
</dbReference>
<comment type="subcellular location">
    <subcellularLocation>
        <location evidence="1 9">Cell membrane</location>
        <topology evidence="1 9">Multi-pass membrane protein</topology>
    </subcellularLocation>
</comment>
<dbReference type="Gene3D" id="3.40.50.1980">
    <property type="entry name" value="Nitrogenase molybdenum iron protein domain"/>
    <property type="match status" value="2"/>
</dbReference>
<evidence type="ECO:0000256" key="5">
    <source>
        <dbReference type="ARBA" id="ARBA00022573"/>
    </source>
</evidence>
<evidence type="ECO:0000313" key="12">
    <source>
        <dbReference type="Proteomes" id="UP001164653"/>
    </source>
</evidence>
<evidence type="ECO:0000256" key="7">
    <source>
        <dbReference type="ARBA" id="ARBA00022989"/>
    </source>
</evidence>
<dbReference type="Proteomes" id="UP001164653">
    <property type="component" value="Chromosome"/>
</dbReference>
<dbReference type="Pfam" id="PF03186">
    <property type="entry name" value="CobD_Cbib"/>
    <property type="match status" value="1"/>
</dbReference>
<dbReference type="SUPFAM" id="SSF53807">
    <property type="entry name" value="Helical backbone' metal receptor"/>
    <property type="match status" value="1"/>
</dbReference>
<sequence length="681" mass="75561">MESTLLLISPLLTGYLLDLWLGDPDNWPHPVRVFGNLIAAGERFLNKGGFRFVKGMLLSVSLVVLVFLFFTMLNNVLRPYPGLFWLVNSVFVYFGLANKNLIVEGQQVFSALRNSLEAGRRQLARIVGRDTSKLNENQVRIAVFETMSENLSDGVVAPLFYYAIAGVPGMMTYKMINTMDSMLGYRNDRYEWFGKFSARLDDVANFIPARFTAILMVLLTGSSRGWKAILKYGNKHKSPNAGYPEAALAGILDCRFGGPNVYHGKVVQKPYIGETGRTIQNEEIRRVSSINHKVCLATLLILIVGLLASCSTSSAIYEKGDAASVTTDLFPEKVKINHANGFSIAYHGNYKTVKIVSPFEKTMDTATFVLVQRGTPRPRGFSDSQIIEIPVQSLVVMSSLHIGLVGFLEAEEVLTGIGNLKYVSSAKVLGRIGAGKIVEVGKDQGLNDELLISMHPDLIMATGSPVSRMARYQSMNQAGIPVMVNSEWVETTPLGRAEWVKLLAALLNKEALVNQKFANVEKEYKRLTILAKKAKNKPSLITGMNSKDAWFVPNGNSYANRFFQDAGASYHWAGTKATGSLPLSFETVYPVALQADYWLNVSIGNLKSREDILAKDVRYADFKAFKTNKVYGYHNRTNAQGANDYWESGAVNPHLVLADLVKILHPELLPEHQLIYYKPIN</sequence>
<evidence type="ECO:0000256" key="3">
    <source>
        <dbReference type="ARBA" id="ARBA00006263"/>
    </source>
</evidence>